<feature type="domain" description="Valyl-tRNA synthetase tRNA-binding arm" evidence="14">
    <location>
        <begin position="829"/>
        <end position="879"/>
    </location>
</feature>
<dbReference type="EC" id="6.1.1.9" evidence="11"/>
<evidence type="ECO:0000256" key="2">
    <source>
        <dbReference type="ARBA" id="ARBA00011245"/>
    </source>
</evidence>
<comment type="function">
    <text evidence="11">Catalyzes the attachment of valine to tRNA(Val). As ValRS can inadvertently accommodate and process structurally similar amino acids such as threonine, to avoid such errors, it has a 'posttransfer' editing activity that hydrolyzes mischarged Thr-tRNA(Val) in a tRNA-dependent manner.</text>
</comment>
<dbReference type="PANTHER" id="PTHR11946:SF93">
    <property type="entry name" value="VALINE--TRNA LIGASE, CHLOROPLASTIC_MITOCHONDRIAL 2"/>
    <property type="match status" value="1"/>
</dbReference>
<dbReference type="InterPro" id="IPR033705">
    <property type="entry name" value="Anticodon_Ia_Val"/>
</dbReference>
<dbReference type="FunFam" id="3.40.50.620:FF:000098">
    <property type="entry name" value="Valine--tRNA ligase"/>
    <property type="match status" value="1"/>
</dbReference>
<comment type="similarity">
    <text evidence="11">Belongs to the class-I aminoacyl-tRNA synthetase family. ValS type 1 subfamily.</text>
</comment>
<evidence type="ECO:0000313" key="15">
    <source>
        <dbReference type="EMBL" id="AHB36450.1"/>
    </source>
</evidence>
<feature type="domain" description="Aminoacyl-tRNA synthetase class Ia" evidence="12">
    <location>
        <begin position="19"/>
        <end position="563"/>
    </location>
</feature>
<gene>
    <name evidence="11 15" type="primary">valS</name>
    <name evidence="15" type="ORF">SAPIS_v1c06050</name>
</gene>
<dbReference type="InterPro" id="IPR009080">
    <property type="entry name" value="tRNAsynth_Ia_anticodon-bd"/>
</dbReference>
<dbReference type="InterPro" id="IPR002300">
    <property type="entry name" value="aa-tRNA-synth_Ia"/>
</dbReference>
<feature type="short sequence motif" description="'KMSKS' region" evidence="11">
    <location>
        <begin position="524"/>
        <end position="528"/>
    </location>
</feature>
<dbReference type="EMBL" id="CP006682">
    <property type="protein sequence ID" value="AHB36450.1"/>
    <property type="molecule type" value="Genomic_DNA"/>
</dbReference>
<dbReference type="OrthoDB" id="9810365at2"/>
<evidence type="ECO:0000256" key="6">
    <source>
        <dbReference type="ARBA" id="ARBA00022840"/>
    </source>
</evidence>
<dbReference type="Gene3D" id="1.10.287.380">
    <property type="entry name" value="Valyl-tRNA synthetase, C-terminal domain"/>
    <property type="match status" value="1"/>
</dbReference>
<dbReference type="HOGENOM" id="CLU_001493_0_2_14"/>
<reference evidence="15 16" key="1">
    <citation type="journal article" date="2014" name="Genome Announc.">
        <title>Complete Genome Sequence of Spiroplasma apis B31T (ATCC 33834), a Bacterium Associated with May Disease of Honeybees (Apis mellifera).</title>
        <authorList>
            <person name="Ku C."/>
            <person name="Lo W.S."/>
            <person name="Chen L.L."/>
            <person name="Kuo C.H."/>
        </authorList>
    </citation>
    <scope>NUCLEOTIDE SEQUENCE [LARGE SCALE GENOMIC DNA]</scope>
    <source>
        <strain evidence="15">B31</strain>
    </source>
</reference>
<dbReference type="SUPFAM" id="SSF52374">
    <property type="entry name" value="Nucleotidylyl transferase"/>
    <property type="match status" value="1"/>
</dbReference>
<dbReference type="Pfam" id="PF10458">
    <property type="entry name" value="Val_tRNA-synt_C"/>
    <property type="match status" value="1"/>
</dbReference>
<evidence type="ECO:0000256" key="9">
    <source>
        <dbReference type="ARBA" id="ARBA00023146"/>
    </source>
</evidence>
<dbReference type="RefSeq" id="WP_023789547.1">
    <property type="nucleotide sequence ID" value="NC_022998.1"/>
</dbReference>
<evidence type="ECO:0000256" key="4">
    <source>
        <dbReference type="ARBA" id="ARBA00022598"/>
    </source>
</evidence>
<feature type="coiled-coil region" evidence="11">
    <location>
        <begin position="806"/>
        <end position="882"/>
    </location>
</feature>
<dbReference type="InterPro" id="IPR014729">
    <property type="entry name" value="Rossmann-like_a/b/a_fold"/>
</dbReference>
<protein>
    <recommendedName>
        <fullName evidence="11">Valine--tRNA ligase</fullName>
        <ecNumber evidence="11">6.1.1.9</ecNumber>
    </recommendedName>
    <alternativeName>
        <fullName evidence="11">Valyl-tRNA synthetase</fullName>
        <shortName evidence="11">ValRS</shortName>
    </alternativeName>
</protein>
<comment type="subcellular location">
    <subcellularLocation>
        <location evidence="1 11">Cytoplasm</location>
    </subcellularLocation>
</comment>
<dbReference type="InterPro" id="IPR013155">
    <property type="entry name" value="M/V/L/I-tRNA-synth_anticd-bd"/>
</dbReference>
<evidence type="ECO:0000259" key="12">
    <source>
        <dbReference type="Pfam" id="PF00133"/>
    </source>
</evidence>
<feature type="domain" description="Methionyl/Valyl/Leucyl/Isoleucyl-tRNA synthetase anticodon-binding" evidence="13">
    <location>
        <begin position="613"/>
        <end position="753"/>
    </location>
</feature>
<evidence type="ECO:0000256" key="11">
    <source>
        <dbReference type="HAMAP-Rule" id="MF_02004"/>
    </source>
</evidence>
<dbReference type="PRINTS" id="PR00986">
    <property type="entry name" value="TRNASYNTHVAL"/>
</dbReference>
<dbReference type="GO" id="GO:0006438">
    <property type="term" value="P:valyl-tRNA aminoacylation"/>
    <property type="evidence" value="ECO:0007669"/>
    <property type="project" value="UniProtKB-UniRule"/>
</dbReference>
<dbReference type="InterPro" id="IPR019499">
    <property type="entry name" value="Val-tRNA_synth_tRNA-bd"/>
</dbReference>
<dbReference type="KEGG" id="sapi:SAPIS_v1c06050"/>
<evidence type="ECO:0000256" key="8">
    <source>
        <dbReference type="ARBA" id="ARBA00023054"/>
    </source>
</evidence>
<dbReference type="CDD" id="cd00817">
    <property type="entry name" value="ValRS_core"/>
    <property type="match status" value="1"/>
</dbReference>
<proteinExistence type="inferred from homology"/>
<keyword evidence="5 11" id="KW-0547">Nucleotide-binding</keyword>
<comment type="subunit">
    <text evidence="2 11">Monomer.</text>
</comment>
<dbReference type="Gene3D" id="3.90.740.10">
    <property type="entry name" value="Valyl/Leucyl/Isoleucyl-tRNA synthetase, editing domain"/>
    <property type="match status" value="1"/>
</dbReference>
<dbReference type="AlphaFoldDB" id="V5RKW2"/>
<evidence type="ECO:0000256" key="5">
    <source>
        <dbReference type="ARBA" id="ARBA00022741"/>
    </source>
</evidence>
<dbReference type="NCBIfam" id="TIGR00422">
    <property type="entry name" value="valS"/>
    <property type="match status" value="1"/>
</dbReference>
<comment type="catalytic activity">
    <reaction evidence="10 11">
        <text>tRNA(Val) + L-valine + ATP = L-valyl-tRNA(Val) + AMP + diphosphate</text>
        <dbReference type="Rhea" id="RHEA:10704"/>
        <dbReference type="Rhea" id="RHEA-COMP:9672"/>
        <dbReference type="Rhea" id="RHEA-COMP:9708"/>
        <dbReference type="ChEBI" id="CHEBI:30616"/>
        <dbReference type="ChEBI" id="CHEBI:33019"/>
        <dbReference type="ChEBI" id="CHEBI:57762"/>
        <dbReference type="ChEBI" id="CHEBI:78442"/>
        <dbReference type="ChEBI" id="CHEBI:78537"/>
        <dbReference type="ChEBI" id="CHEBI:456215"/>
        <dbReference type="EC" id="6.1.1.9"/>
    </reaction>
</comment>
<dbReference type="Gene3D" id="1.10.730.10">
    <property type="entry name" value="Isoleucyl-tRNA Synthetase, Domain 1"/>
    <property type="match status" value="1"/>
</dbReference>
<dbReference type="PROSITE" id="PS00178">
    <property type="entry name" value="AA_TRNA_LIGASE_I"/>
    <property type="match status" value="1"/>
</dbReference>
<evidence type="ECO:0000256" key="10">
    <source>
        <dbReference type="ARBA" id="ARBA00047552"/>
    </source>
</evidence>
<accession>V5RKW2</accession>
<organism evidence="15 16">
    <name type="scientific">Spiroplasma apis B31</name>
    <dbReference type="NCBI Taxonomy" id="1276258"/>
    <lineage>
        <taxon>Bacteria</taxon>
        <taxon>Bacillati</taxon>
        <taxon>Mycoplasmatota</taxon>
        <taxon>Mollicutes</taxon>
        <taxon>Entomoplasmatales</taxon>
        <taxon>Spiroplasmataceae</taxon>
        <taxon>Spiroplasma</taxon>
    </lineage>
</organism>
<comment type="domain">
    <text evidence="11">ValRS has two distinct active sites: one for aminoacylation and one for editing. The misactivated threonine is translocated from the active site to the editing site.</text>
</comment>
<evidence type="ECO:0000259" key="14">
    <source>
        <dbReference type="Pfam" id="PF10458"/>
    </source>
</evidence>
<keyword evidence="3 11" id="KW-0963">Cytoplasm</keyword>
<dbReference type="Pfam" id="PF08264">
    <property type="entry name" value="Anticodon_1"/>
    <property type="match status" value="1"/>
</dbReference>
<keyword evidence="8 11" id="KW-0175">Coiled coil</keyword>
<dbReference type="PATRIC" id="fig|1276258.3.peg.613"/>
<dbReference type="Proteomes" id="UP000018550">
    <property type="component" value="Chromosome"/>
</dbReference>
<keyword evidence="9 11" id="KW-0030">Aminoacyl-tRNA synthetase</keyword>
<dbReference type="NCBIfam" id="NF004349">
    <property type="entry name" value="PRK05729.1"/>
    <property type="match status" value="1"/>
</dbReference>
<dbReference type="GO" id="GO:0002161">
    <property type="term" value="F:aminoacyl-tRNA deacylase activity"/>
    <property type="evidence" value="ECO:0007669"/>
    <property type="project" value="InterPro"/>
</dbReference>
<dbReference type="SUPFAM" id="SSF50677">
    <property type="entry name" value="ValRS/IleRS/LeuRS editing domain"/>
    <property type="match status" value="1"/>
</dbReference>
<dbReference type="Gene3D" id="3.40.50.620">
    <property type="entry name" value="HUPs"/>
    <property type="match status" value="2"/>
</dbReference>
<keyword evidence="6 11" id="KW-0067">ATP-binding</keyword>
<keyword evidence="7 11" id="KW-0648">Protein biosynthesis</keyword>
<dbReference type="GO" id="GO:0005524">
    <property type="term" value="F:ATP binding"/>
    <property type="evidence" value="ECO:0007669"/>
    <property type="project" value="UniProtKB-UniRule"/>
</dbReference>
<dbReference type="SUPFAM" id="SSF46589">
    <property type="entry name" value="tRNA-binding arm"/>
    <property type="match status" value="1"/>
</dbReference>
<dbReference type="InterPro" id="IPR037118">
    <property type="entry name" value="Val-tRNA_synth_C_sf"/>
</dbReference>
<evidence type="ECO:0000256" key="1">
    <source>
        <dbReference type="ARBA" id="ARBA00004496"/>
    </source>
</evidence>
<evidence type="ECO:0000256" key="7">
    <source>
        <dbReference type="ARBA" id="ARBA00022917"/>
    </source>
</evidence>
<dbReference type="InterPro" id="IPR002303">
    <property type="entry name" value="Valyl-tRNA_ligase"/>
</dbReference>
<dbReference type="InterPro" id="IPR001412">
    <property type="entry name" value="aa-tRNA-synth_I_CS"/>
</dbReference>
<dbReference type="SUPFAM" id="SSF47323">
    <property type="entry name" value="Anticodon-binding domain of a subclass of class I aminoacyl-tRNA synthetases"/>
    <property type="match status" value="1"/>
</dbReference>
<dbReference type="InterPro" id="IPR010978">
    <property type="entry name" value="tRNA-bd_arm"/>
</dbReference>
<dbReference type="FunFam" id="3.40.50.620:FF:000032">
    <property type="entry name" value="Valine--tRNA ligase"/>
    <property type="match status" value="1"/>
</dbReference>
<dbReference type="Pfam" id="PF00133">
    <property type="entry name" value="tRNA-synt_1"/>
    <property type="match status" value="1"/>
</dbReference>
<keyword evidence="4 11" id="KW-0436">Ligase</keyword>
<name>V5RKW2_SPIAP</name>
<feature type="short sequence motif" description="'HIGH' region" evidence="11">
    <location>
        <begin position="46"/>
        <end position="56"/>
    </location>
</feature>
<dbReference type="eggNOG" id="COG0525">
    <property type="taxonomic scope" value="Bacteria"/>
</dbReference>
<dbReference type="PANTHER" id="PTHR11946">
    <property type="entry name" value="VALYL-TRNA SYNTHETASES"/>
    <property type="match status" value="1"/>
</dbReference>
<dbReference type="InterPro" id="IPR009008">
    <property type="entry name" value="Val/Leu/Ile-tRNA-synth_edit"/>
</dbReference>
<sequence>MKKELEKKYNHLAVEENKYDFWMEKNLFVAENDSNKPPYSIVIPPPNVTGKLHLGHAWDGALQDALIRYKKLFGYDTLWIPGMDHAGIATQVKVEQKLKEQGISRYEIGRAKFLEKAWEWKEEYANTIREQWKKLGLSLDYTKEKFTYSPEMNKIVNFVFVEMYKKGLIYKSKRIINWDPKQKTAISNIEVIYKETNGGMYHFKYILESNSDKYLEIATTRPETMFGDVCVVVNPNDSRYTDFIGKNVINPANKEVIPVIADEYVDIAFGTGVMKCTPAHDINDFELGLKYNLEMPICMNTDGTLNELANDLEGLERFEARENLVKKLKNEGTFIKKEDIVHQVGYSERSGAIVEQYLSEQWFVKMESLATEVINLQDSEKEINFYPSRFNEVLLKWMENANDWTISRQLWWGHQIPAWYHKETGELYVDTNPPTDIENWVQDEDVLDTWFSSALWPFSTMDWSSTKDSNLMKRYFPVSTMVTGYDIIFFWVARMIFQSLEFTGYKPFENVLIHGLIRDEEGRKMSKSLGNGVDPMKVIEDYGADALRFFLLTNSTPGQDLRYSEEKIRSSWNFVNKIWNASRFVMMYIDVIPDETNFILSTSNFSFEDNKLEKWILNRLSVTKKEVKSAMDKFEFTIAGKALYNFIWNDYCSWFLELAKAKIGENNKAALKTKETLGYVLKHILIMLHPFMPFVTEEIYQNFDLKESIMLESWSEVNFAFENDLFEEVILESITKIREFRAIHNIKNTISLSFYLNYSTSQESEKIKSLVNILNKYLGLLCNSNVSLEKAPSNDITSIPLYDCFLEILNSDFIDKEKQLQELISKKIELENELTRSKNLLNNENFLKKANASKVENERKKYDQYENQYNIILEKLSDINKND</sequence>
<dbReference type="STRING" id="1276258.SAPIS_v1c06050"/>
<keyword evidence="16" id="KW-1185">Reference proteome</keyword>
<evidence type="ECO:0000259" key="13">
    <source>
        <dbReference type="Pfam" id="PF08264"/>
    </source>
</evidence>
<dbReference type="GO" id="GO:0004832">
    <property type="term" value="F:valine-tRNA ligase activity"/>
    <property type="evidence" value="ECO:0007669"/>
    <property type="project" value="UniProtKB-UniRule"/>
</dbReference>
<evidence type="ECO:0000256" key="3">
    <source>
        <dbReference type="ARBA" id="ARBA00022490"/>
    </source>
</evidence>
<comment type="domain">
    <text evidence="11">The C-terminal coiled-coil domain is crucial for aminoacylation activity.</text>
</comment>
<dbReference type="HAMAP" id="MF_02004">
    <property type="entry name" value="Val_tRNA_synth_type1"/>
    <property type="match status" value="1"/>
</dbReference>
<dbReference type="CDD" id="cd07962">
    <property type="entry name" value="Anticodon_Ia_Val"/>
    <property type="match status" value="1"/>
</dbReference>
<feature type="binding site" evidence="11">
    <location>
        <position position="527"/>
    </location>
    <ligand>
        <name>ATP</name>
        <dbReference type="ChEBI" id="CHEBI:30616"/>
    </ligand>
</feature>
<evidence type="ECO:0000313" key="16">
    <source>
        <dbReference type="Proteomes" id="UP000018550"/>
    </source>
</evidence>
<dbReference type="GO" id="GO:0005829">
    <property type="term" value="C:cytosol"/>
    <property type="evidence" value="ECO:0007669"/>
    <property type="project" value="TreeGrafter"/>
</dbReference>